<dbReference type="AlphaFoldDB" id="A0A9K3MX12"/>
<dbReference type="Gramene" id="mRNA:HanXRQr2_Chr12g0548521">
    <property type="protein sequence ID" value="CDS:HanXRQr2_Chr12g0548521.1"/>
    <property type="gene ID" value="HanXRQr2_Chr12g0548521"/>
</dbReference>
<evidence type="ECO:0000256" key="1">
    <source>
        <dbReference type="PROSITE-ProRule" id="PRU00176"/>
    </source>
</evidence>
<dbReference type="Gene3D" id="3.30.70.330">
    <property type="match status" value="1"/>
</dbReference>
<name>A0A9K3MX12_HELAN</name>
<sequence>MEPEDDGWEVQNRRNRGSREVDSSRSEIVKFFVSSIPQGCRPWDLADAFRRYGDIAGAFIAKKKDKEGRVFGFVSCKGVRDLDDLKRNLLNVKLGGNKLVINVAFFARENGNNKSAFDGNYVGGFPAGTGNGSFPGASSKAKVFNPVKKGISFLDVLSSKSHVASEEDDLVIDPSTFSLSKLVDKAVIGRALGFKELRFLRSSLTLAGYNEASLQYLGGLSVLISFSDSVMVNKLLEDKEVWGRSFSSLQPWIGQSLPYERLAWVNILRSLHTWCRLSPLMLLVADLARSSWPPRSKRTIVI</sequence>
<proteinExistence type="predicted"/>
<feature type="domain" description="RRM" evidence="2">
    <location>
        <begin position="29"/>
        <end position="106"/>
    </location>
</feature>
<dbReference type="CDD" id="cd00590">
    <property type="entry name" value="RRM_SF"/>
    <property type="match status" value="1"/>
</dbReference>
<keyword evidence="1" id="KW-0694">RNA-binding</keyword>
<dbReference type="SUPFAM" id="SSF54928">
    <property type="entry name" value="RNA-binding domain, RBD"/>
    <property type="match status" value="1"/>
</dbReference>
<protein>
    <submittedName>
        <fullName evidence="3">RNA recognition motif domain, nucleotide-binding alpha-beta plait domain superfamily</fullName>
    </submittedName>
</protein>
<evidence type="ECO:0000259" key="2">
    <source>
        <dbReference type="PROSITE" id="PS50102"/>
    </source>
</evidence>
<dbReference type="Pfam" id="PF00076">
    <property type="entry name" value="RRM_1"/>
    <property type="match status" value="1"/>
</dbReference>
<dbReference type="InterPro" id="IPR035979">
    <property type="entry name" value="RBD_domain_sf"/>
</dbReference>
<accession>A0A9K3MX12</accession>
<reference evidence="3" key="1">
    <citation type="journal article" date="2017" name="Nature">
        <title>The sunflower genome provides insights into oil metabolism, flowering and Asterid evolution.</title>
        <authorList>
            <person name="Badouin H."/>
            <person name="Gouzy J."/>
            <person name="Grassa C.J."/>
            <person name="Murat F."/>
            <person name="Staton S.E."/>
            <person name="Cottret L."/>
            <person name="Lelandais-Briere C."/>
            <person name="Owens G.L."/>
            <person name="Carrere S."/>
            <person name="Mayjonade B."/>
            <person name="Legrand L."/>
            <person name="Gill N."/>
            <person name="Kane N.C."/>
            <person name="Bowers J.E."/>
            <person name="Hubner S."/>
            <person name="Bellec A."/>
            <person name="Berard A."/>
            <person name="Berges H."/>
            <person name="Blanchet N."/>
            <person name="Boniface M.C."/>
            <person name="Brunel D."/>
            <person name="Catrice O."/>
            <person name="Chaidir N."/>
            <person name="Claudel C."/>
            <person name="Donnadieu C."/>
            <person name="Faraut T."/>
            <person name="Fievet G."/>
            <person name="Helmstetter N."/>
            <person name="King M."/>
            <person name="Knapp S.J."/>
            <person name="Lai Z."/>
            <person name="Le Paslier M.C."/>
            <person name="Lippi Y."/>
            <person name="Lorenzon L."/>
            <person name="Mandel J.R."/>
            <person name="Marage G."/>
            <person name="Marchand G."/>
            <person name="Marquand E."/>
            <person name="Bret-Mestries E."/>
            <person name="Morien E."/>
            <person name="Nambeesan S."/>
            <person name="Nguyen T."/>
            <person name="Pegot-Espagnet P."/>
            <person name="Pouilly N."/>
            <person name="Raftis F."/>
            <person name="Sallet E."/>
            <person name="Schiex T."/>
            <person name="Thomas J."/>
            <person name="Vandecasteele C."/>
            <person name="Vares D."/>
            <person name="Vear F."/>
            <person name="Vautrin S."/>
            <person name="Crespi M."/>
            <person name="Mangin B."/>
            <person name="Burke J.M."/>
            <person name="Salse J."/>
            <person name="Munos S."/>
            <person name="Vincourt P."/>
            <person name="Rieseberg L.H."/>
            <person name="Langlade N.B."/>
        </authorList>
    </citation>
    <scope>NUCLEOTIDE SEQUENCE</scope>
    <source>
        <tissue evidence="3">Leaves</tissue>
    </source>
</reference>
<evidence type="ECO:0000313" key="4">
    <source>
        <dbReference type="Proteomes" id="UP000215914"/>
    </source>
</evidence>
<dbReference type="Proteomes" id="UP000215914">
    <property type="component" value="Unassembled WGS sequence"/>
</dbReference>
<keyword evidence="4" id="KW-1185">Reference proteome</keyword>
<dbReference type="PROSITE" id="PS50102">
    <property type="entry name" value="RRM"/>
    <property type="match status" value="1"/>
</dbReference>
<dbReference type="InterPro" id="IPR000504">
    <property type="entry name" value="RRM_dom"/>
</dbReference>
<dbReference type="SMART" id="SM00360">
    <property type="entry name" value="RRM"/>
    <property type="match status" value="1"/>
</dbReference>
<gene>
    <name evidence="3" type="ORF">HanXRQr2_Chr12g0548521</name>
</gene>
<dbReference type="EMBL" id="MNCJ02000327">
    <property type="protein sequence ID" value="KAF5778523.1"/>
    <property type="molecule type" value="Genomic_DNA"/>
</dbReference>
<dbReference type="InterPro" id="IPR012677">
    <property type="entry name" value="Nucleotide-bd_a/b_plait_sf"/>
</dbReference>
<organism evidence="3 4">
    <name type="scientific">Helianthus annuus</name>
    <name type="common">Common sunflower</name>
    <dbReference type="NCBI Taxonomy" id="4232"/>
    <lineage>
        <taxon>Eukaryota</taxon>
        <taxon>Viridiplantae</taxon>
        <taxon>Streptophyta</taxon>
        <taxon>Embryophyta</taxon>
        <taxon>Tracheophyta</taxon>
        <taxon>Spermatophyta</taxon>
        <taxon>Magnoliopsida</taxon>
        <taxon>eudicotyledons</taxon>
        <taxon>Gunneridae</taxon>
        <taxon>Pentapetalae</taxon>
        <taxon>asterids</taxon>
        <taxon>campanulids</taxon>
        <taxon>Asterales</taxon>
        <taxon>Asteraceae</taxon>
        <taxon>Asteroideae</taxon>
        <taxon>Heliantheae alliance</taxon>
        <taxon>Heliantheae</taxon>
        <taxon>Helianthus</taxon>
    </lineage>
</organism>
<dbReference type="GO" id="GO:0003723">
    <property type="term" value="F:RNA binding"/>
    <property type="evidence" value="ECO:0007669"/>
    <property type="project" value="UniProtKB-UniRule"/>
</dbReference>
<reference evidence="3" key="2">
    <citation type="submission" date="2020-06" db="EMBL/GenBank/DDBJ databases">
        <title>Helianthus annuus Genome sequencing and assembly Release 2.</title>
        <authorList>
            <person name="Gouzy J."/>
            <person name="Langlade N."/>
            <person name="Munos S."/>
        </authorList>
    </citation>
    <scope>NUCLEOTIDE SEQUENCE</scope>
    <source>
        <tissue evidence="3">Leaves</tissue>
    </source>
</reference>
<comment type="caution">
    <text evidence="3">The sequence shown here is derived from an EMBL/GenBank/DDBJ whole genome shotgun (WGS) entry which is preliminary data.</text>
</comment>
<evidence type="ECO:0000313" key="3">
    <source>
        <dbReference type="EMBL" id="KAF5778523.1"/>
    </source>
</evidence>